<name>A0A090II86_9GAMM</name>
<evidence type="ECO:0000256" key="1">
    <source>
        <dbReference type="SAM" id="SignalP"/>
    </source>
</evidence>
<dbReference type="RefSeq" id="WP_045111006.1">
    <property type="nucleotide sequence ID" value="NZ_CAWQZC010000029.1"/>
</dbReference>
<dbReference type="PATRIC" id="fig|80854.5.peg.3100"/>
<evidence type="ECO:0000313" key="3">
    <source>
        <dbReference type="EMBL" id="SGZ08524.1"/>
    </source>
</evidence>
<keyword evidence="4" id="KW-1185">Reference proteome</keyword>
<keyword evidence="1" id="KW-0732">Signal</keyword>
<organism evidence="3 5">
    <name type="scientific">Moritella viscosa</name>
    <dbReference type="NCBI Taxonomy" id="80854"/>
    <lineage>
        <taxon>Bacteria</taxon>
        <taxon>Pseudomonadati</taxon>
        <taxon>Pseudomonadota</taxon>
        <taxon>Gammaproteobacteria</taxon>
        <taxon>Alteromonadales</taxon>
        <taxon>Moritellaceae</taxon>
        <taxon>Moritella</taxon>
    </lineage>
</organism>
<dbReference type="HOGENOM" id="CLU_116776_0_0_6"/>
<sequence length="202" mass="22429">MKKLILTLLLSSNVYASTDIADNFSYIGFGYKATNYSSGAMTPYFGKQYHNSENKDLAGLYLDASANIVGDIFIEGYADFRTRFSSDIETKSAGVGYVFAHSAKFSLPVSCGVVNYRGDRQERPSFSETAGYCNIGIKSQIAKHWMADLSYQYEAVEEHKNTIGLKNVFQLGSTFGLVAGLEYANRTDNEFSYNLGVQFSFQ</sequence>
<protein>
    <submittedName>
        <fullName evidence="3">Uncharacterized protein</fullName>
    </submittedName>
</protein>
<reference evidence="2 4" key="1">
    <citation type="submission" date="2016-11" db="EMBL/GenBank/DDBJ databases">
        <authorList>
            <person name="Klemetsen T."/>
        </authorList>
    </citation>
    <scope>NUCLEOTIDE SEQUENCE [LARGE SCALE GENOMIC DNA]</scope>
    <source>
        <strain evidence="2">MT 2528</strain>
    </source>
</reference>
<accession>A0A090II86</accession>
<dbReference type="AlphaFoldDB" id="A0A090II86"/>
<dbReference type="KEGG" id="mvs:MVIS_2923"/>
<feature type="signal peptide" evidence="1">
    <location>
        <begin position="1"/>
        <end position="16"/>
    </location>
</feature>
<dbReference type="GeneID" id="61296974"/>
<dbReference type="STRING" id="80854.MVIS_2923"/>
<evidence type="ECO:0000313" key="4">
    <source>
        <dbReference type="Proteomes" id="UP000182660"/>
    </source>
</evidence>
<dbReference type="EMBL" id="FPLJ01000069">
    <property type="protein sequence ID" value="SGY96148.1"/>
    <property type="molecule type" value="Genomic_DNA"/>
</dbReference>
<dbReference type="EMBL" id="FPLD01000091">
    <property type="protein sequence ID" value="SGZ08524.1"/>
    <property type="molecule type" value="Genomic_DNA"/>
</dbReference>
<gene>
    <name evidence="2" type="ORF">MT2528_3141</name>
    <name evidence="3" type="ORF">NVI5450_3337</name>
</gene>
<dbReference type="OrthoDB" id="6400270at2"/>
<dbReference type="Proteomes" id="UP000182660">
    <property type="component" value="Unassembled WGS sequence"/>
</dbReference>
<proteinExistence type="predicted"/>
<evidence type="ECO:0000313" key="2">
    <source>
        <dbReference type="EMBL" id="SGY96148.1"/>
    </source>
</evidence>
<reference evidence="3 5" key="2">
    <citation type="submission" date="2016-11" db="EMBL/GenBank/DDBJ databases">
        <authorList>
            <person name="Jaros S."/>
            <person name="Januszkiewicz K."/>
            <person name="Wedrychowicz H."/>
        </authorList>
    </citation>
    <scope>NUCLEOTIDE SEQUENCE [LARGE SCALE GENOMIC DNA]</scope>
    <source>
        <strain evidence="3">NVI 5450</strain>
    </source>
</reference>
<feature type="chain" id="PRO_5015029894" evidence="1">
    <location>
        <begin position="17"/>
        <end position="202"/>
    </location>
</feature>
<dbReference type="Proteomes" id="UP000183794">
    <property type="component" value="Unassembled WGS sequence"/>
</dbReference>
<evidence type="ECO:0000313" key="5">
    <source>
        <dbReference type="Proteomes" id="UP000183794"/>
    </source>
</evidence>